<reference evidence="7 8" key="1">
    <citation type="submission" date="2020-03" db="EMBL/GenBank/DDBJ databases">
        <title>Draft Genome Sequence of Cudoniella acicularis.</title>
        <authorList>
            <person name="Buettner E."/>
            <person name="Kellner H."/>
        </authorList>
    </citation>
    <scope>NUCLEOTIDE SEQUENCE [LARGE SCALE GENOMIC DNA]</scope>
    <source>
        <strain evidence="7 8">DSM 108380</strain>
    </source>
</reference>
<sequence length="351" mass="37074">MSKTVSVETLNGVVTSWFPASTAWPAVRQCSTLYYSHAQANTGGFSGTAFDPWYGQHWSTNLDCLPDAVTSWWQQTYLTPVQTVTSVGPLVCPELYTTASTSVLDSSSTFVGCCPSNYEHVTVYTSVPQLAQCYSSITSGQVLSYYIEMTPRPSTMNTTTIGTAGGFIYALPVNGYQIAQVSNPTTTTTGSGAAATATTATATTTPTSAASVTQATNTSLPTASAGLSSGATIGLGVGLSLGVVGLAALAAAFFLMRRNRRRAHVSGDGVGSGSDFGGAKLMQPPNNDTKKPIEEYAPIYREGQYELDNQESTTLNGAPVYKPPVSQQEVFEMSAISQEQPDLDRTVHVKR</sequence>
<dbReference type="GO" id="GO:0016020">
    <property type="term" value="C:membrane"/>
    <property type="evidence" value="ECO:0007669"/>
    <property type="project" value="UniProtKB-SubCell"/>
</dbReference>
<protein>
    <submittedName>
        <fullName evidence="7">Uncharacterized protein</fullName>
    </submittedName>
</protein>
<feature type="region of interest" description="Disordered" evidence="5">
    <location>
        <begin position="265"/>
        <end position="292"/>
    </location>
</feature>
<dbReference type="Proteomes" id="UP000566819">
    <property type="component" value="Unassembled WGS sequence"/>
</dbReference>
<organism evidence="7 8">
    <name type="scientific">Cudoniella acicularis</name>
    <dbReference type="NCBI Taxonomy" id="354080"/>
    <lineage>
        <taxon>Eukaryota</taxon>
        <taxon>Fungi</taxon>
        <taxon>Dikarya</taxon>
        <taxon>Ascomycota</taxon>
        <taxon>Pezizomycotina</taxon>
        <taxon>Leotiomycetes</taxon>
        <taxon>Helotiales</taxon>
        <taxon>Tricladiaceae</taxon>
        <taxon>Cudoniella</taxon>
    </lineage>
</organism>
<evidence type="ECO:0000256" key="6">
    <source>
        <dbReference type="SAM" id="Phobius"/>
    </source>
</evidence>
<evidence type="ECO:0000256" key="3">
    <source>
        <dbReference type="ARBA" id="ARBA00022989"/>
    </source>
</evidence>
<keyword evidence="8" id="KW-1185">Reference proteome</keyword>
<evidence type="ECO:0000256" key="5">
    <source>
        <dbReference type="SAM" id="MobiDB-lite"/>
    </source>
</evidence>
<dbReference type="AlphaFoldDB" id="A0A8H4VYH8"/>
<comment type="caution">
    <text evidence="7">The sequence shown here is derived from an EMBL/GenBank/DDBJ whole genome shotgun (WGS) entry which is preliminary data.</text>
</comment>
<keyword evidence="4 6" id="KW-0472">Membrane</keyword>
<accession>A0A8H4VYH8</accession>
<proteinExistence type="predicted"/>
<dbReference type="EMBL" id="JAAMPI010001497">
    <property type="protein sequence ID" value="KAF4624990.1"/>
    <property type="molecule type" value="Genomic_DNA"/>
</dbReference>
<dbReference type="GO" id="GO:0071944">
    <property type="term" value="C:cell periphery"/>
    <property type="evidence" value="ECO:0007669"/>
    <property type="project" value="UniProtKB-ARBA"/>
</dbReference>
<dbReference type="PANTHER" id="PTHR15549:SF6">
    <property type="entry name" value="MID2 DOMAIN-CONTAINING PROTEIN"/>
    <property type="match status" value="1"/>
</dbReference>
<keyword evidence="3 6" id="KW-1133">Transmembrane helix</keyword>
<evidence type="ECO:0000256" key="1">
    <source>
        <dbReference type="ARBA" id="ARBA00004167"/>
    </source>
</evidence>
<evidence type="ECO:0000256" key="4">
    <source>
        <dbReference type="ARBA" id="ARBA00023136"/>
    </source>
</evidence>
<dbReference type="PANTHER" id="PTHR15549">
    <property type="entry name" value="PAIRED IMMUNOGLOBULIN-LIKE TYPE 2 RECEPTOR"/>
    <property type="match status" value="1"/>
</dbReference>
<gene>
    <name evidence="7" type="ORF">G7Y89_g13179</name>
</gene>
<comment type="subcellular location">
    <subcellularLocation>
        <location evidence="1">Membrane</location>
        <topology evidence="1">Single-pass membrane protein</topology>
    </subcellularLocation>
</comment>
<dbReference type="OrthoDB" id="3562778at2759"/>
<evidence type="ECO:0000313" key="7">
    <source>
        <dbReference type="EMBL" id="KAF4624990.1"/>
    </source>
</evidence>
<evidence type="ECO:0000313" key="8">
    <source>
        <dbReference type="Proteomes" id="UP000566819"/>
    </source>
</evidence>
<dbReference type="InterPro" id="IPR051694">
    <property type="entry name" value="Immunoregulatory_rcpt-like"/>
</dbReference>
<keyword evidence="2 6" id="KW-0812">Transmembrane</keyword>
<feature type="transmembrane region" description="Helical" evidence="6">
    <location>
        <begin position="233"/>
        <end position="256"/>
    </location>
</feature>
<evidence type="ECO:0000256" key="2">
    <source>
        <dbReference type="ARBA" id="ARBA00022692"/>
    </source>
</evidence>
<name>A0A8H4VYH8_9HELO</name>